<feature type="binding site" evidence="12">
    <location>
        <position position="334"/>
    </location>
    <ligand>
        <name>substrate</name>
    </ligand>
</feature>
<keyword evidence="4 12" id="KW-0663">Pyridoxal phosphate</keyword>
<dbReference type="Gene3D" id="3.20.20.10">
    <property type="entry name" value="Alanine racemase"/>
    <property type="match status" value="1"/>
</dbReference>
<dbReference type="RefSeq" id="WP_126052051.1">
    <property type="nucleotide sequence ID" value="NZ_QYTV02000010.1"/>
</dbReference>
<dbReference type="Pfam" id="PF00278">
    <property type="entry name" value="Orn_DAP_Arg_deC"/>
    <property type="match status" value="1"/>
</dbReference>
<dbReference type="Proteomes" id="UP000287156">
    <property type="component" value="Unassembled WGS sequence"/>
</dbReference>
<dbReference type="EMBL" id="QYTV02000010">
    <property type="protein sequence ID" value="RST72043.1"/>
    <property type="molecule type" value="Genomic_DNA"/>
</dbReference>
<feature type="binding site" evidence="12">
    <location>
        <begin position="290"/>
        <end position="293"/>
    </location>
    <ligand>
        <name>pyridoxal 5'-phosphate</name>
        <dbReference type="ChEBI" id="CHEBI:597326"/>
    </ligand>
</feature>
<dbReference type="InterPro" id="IPR022657">
    <property type="entry name" value="De-COase2_CS"/>
</dbReference>
<dbReference type="FunFam" id="3.20.20.10:FF:000003">
    <property type="entry name" value="Diaminopimelate decarboxylase"/>
    <property type="match status" value="1"/>
</dbReference>
<evidence type="ECO:0000256" key="10">
    <source>
        <dbReference type="ARBA" id="ARBA00066427"/>
    </source>
</evidence>
<comment type="cofactor">
    <cofactor evidence="1 12 13 14">
        <name>pyridoxal 5'-phosphate</name>
        <dbReference type="ChEBI" id="CHEBI:597326"/>
    </cofactor>
</comment>
<proteinExistence type="inferred from homology"/>
<evidence type="ECO:0000256" key="12">
    <source>
        <dbReference type="HAMAP-Rule" id="MF_02120"/>
    </source>
</evidence>
<evidence type="ECO:0000256" key="7">
    <source>
        <dbReference type="ARBA" id="ARBA00050464"/>
    </source>
</evidence>
<keyword evidence="6 12" id="KW-0456">Lyase</keyword>
<comment type="caution">
    <text evidence="17">The sequence shown here is derived from an EMBL/GenBank/DDBJ whole genome shotgun (WGS) entry which is preliminary data.</text>
</comment>
<comment type="catalytic activity">
    <reaction evidence="7 12 14">
        <text>meso-2,6-diaminopimelate + H(+) = L-lysine + CO2</text>
        <dbReference type="Rhea" id="RHEA:15101"/>
        <dbReference type="ChEBI" id="CHEBI:15378"/>
        <dbReference type="ChEBI" id="CHEBI:16526"/>
        <dbReference type="ChEBI" id="CHEBI:32551"/>
        <dbReference type="ChEBI" id="CHEBI:57791"/>
        <dbReference type="EC" id="4.1.1.20"/>
    </reaction>
</comment>
<feature type="binding site" evidence="12">
    <location>
        <position position="293"/>
    </location>
    <ligand>
        <name>substrate</name>
    </ligand>
</feature>
<feature type="domain" description="Orn/DAP/Arg decarboxylase 2 C-terminal" evidence="15">
    <location>
        <begin position="34"/>
        <end position="388"/>
    </location>
</feature>
<feature type="binding site" evidence="12">
    <location>
        <position position="362"/>
    </location>
    <ligand>
        <name>substrate</name>
    </ligand>
</feature>
<comment type="similarity">
    <text evidence="9 12">Belongs to the Orn/Lys/Arg decarboxylase class-II family. LysA subfamily.</text>
</comment>
<dbReference type="PRINTS" id="PR01181">
    <property type="entry name" value="DAPDCRBXLASE"/>
</dbReference>
<comment type="function">
    <text evidence="12">Specifically catalyzes the decarboxylation of meso-diaminopimelate (meso-DAP) to L-lysine.</text>
</comment>
<evidence type="ECO:0000256" key="4">
    <source>
        <dbReference type="ARBA" id="ARBA00022898"/>
    </source>
</evidence>
<dbReference type="InterPro" id="IPR009006">
    <property type="entry name" value="Ala_racemase/Decarboxylase_C"/>
</dbReference>
<sequence>MYLHGTASINDDGHLEIGGCDTVELVKEYGTPLYIYDVELIRARARAFKEMFEKYEVKSQVAYASKAFSSIAMYQLAQEEGLSLDVVSGGELYTAMAAKFPVEKIHFHGNNKSEEELEMALDYKIGCIVVDNFHELHMLHHLCRQRKQNVNILLRVTPGIEAHTHDYILTGQEDSKFGFDLKNGQAETALAISLDSGYLNLLGIHCHIGSQIFETAGFVMAAKKVLEKLNEWKDEYGFIPEVLNLGGGFGIRYTEEDKPLSPEQYVEEMIIEVRKETELLSFPMPEIWIEPGRSIVGDAGTTLYTVGSRKEVQNVRKYVAVDGGMSDNIRPALYDAKYEAVLANRPFDKQDEVVSIAGKCCESGDMLIWDLPVPAPDKDDILAVFCTGAYGYAMANNYNRIPRPPIVFVENGKSVLVVKRETYEDLIRLDVPLGKRSTFNI</sequence>
<dbReference type="FunFam" id="2.40.37.10:FF:000003">
    <property type="entry name" value="Diaminopimelate decarboxylase"/>
    <property type="match status" value="1"/>
</dbReference>
<keyword evidence="18" id="KW-1185">Reference proteome</keyword>
<evidence type="ECO:0000256" key="2">
    <source>
        <dbReference type="ARBA" id="ARBA00022605"/>
    </source>
</evidence>
<organism evidence="17 18">
    <name type="scientific">Siminovitchia acidinfaciens</name>
    <dbReference type="NCBI Taxonomy" id="2321395"/>
    <lineage>
        <taxon>Bacteria</taxon>
        <taxon>Bacillati</taxon>
        <taxon>Bacillota</taxon>
        <taxon>Bacilli</taxon>
        <taxon>Bacillales</taxon>
        <taxon>Bacillaceae</taxon>
        <taxon>Siminovitchia</taxon>
    </lineage>
</organism>
<accession>A0A429XV43</accession>
<evidence type="ECO:0000256" key="13">
    <source>
        <dbReference type="PIRSR" id="PIRSR600183-50"/>
    </source>
</evidence>
<dbReference type="HAMAP" id="MF_02120">
    <property type="entry name" value="LysA"/>
    <property type="match status" value="1"/>
</dbReference>
<evidence type="ECO:0000259" key="15">
    <source>
        <dbReference type="Pfam" id="PF00278"/>
    </source>
</evidence>
<feature type="binding site" evidence="12">
    <location>
        <position position="330"/>
    </location>
    <ligand>
        <name>substrate</name>
    </ligand>
</feature>
<dbReference type="CDD" id="cd06828">
    <property type="entry name" value="PLPDE_III_DapDC"/>
    <property type="match status" value="1"/>
</dbReference>
<feature type="domain" description="Orn/DAP/Arg decarboxylase 2 N-terminal" evidence="16">
    <location>
        <begin position="41"/>
        <end position="296"/>
    </location>
</feature>
<evidence type="ECO:0000313" key="18">
    <source>
        <dbReference type="Proteomes" id="UP000287156"/>
    </source>
</evidence>
<dbReference type="PROSITE" id="PS00879">
    <property type="entry name" value="ODR_DC_2_2"/>
    <property type="match status" value="1"/>
</dbReference>
<evidence type="ECO:0000256" key="6">
    <source>
        <dbReference type="ARBA" id="ARBA00023239"/>
    </source>
</evidence>
<keyword evidence="3 12" id="KW-0210">Decarboxylase</keyword>
<feature type="binding site" evidence="12">
    <location>
        <position position="390"/>
    </location>
    <ligand>
        <name>substrate</name>
    </ligand>
</feature>
<evidence type="ECO:0000256" key="11">
    <source>
        <dbReference type="ARBA" id="ARBA00074972"/>
    </source>
</evidence>
<feature type="active site" description="Proton donor" evidence="13">
    <location>
        <position position="361"/>
    </location>
</feature>
<dbReference type="GO" id="GO:0030170">
    <property type="term" value="F:pyridoxal phosphate binding"/>
    <property type="evidence" value="ECO:0007669"/>
    <property type="project" value="UniProtKB-UniRule"/>
</dbReference>
<dbReference type="AlphaFoldDB" id="A0A429XV43"/>
<reference evidence="17" key="1">
    <citation type="submission" date="2018-12" db="EMBL/GenBank/DDBJ databases">
        <authorList>
            <person name="Sun L."/>
            <person name="Chen Z."/>
        </authorList>
    </citation>
    <scope>NUCLEOTIDE SEQUENCE [LARGE SCALE GENOMIC DNA]</scope>
    <source>
        <strain evidence="17">3-2-2</strain>
    </source>
</reference>
<evidence type="ECO:0000256" key="5">
    <source>
        <dbReference type="ARBA" id="ARBA00023154"/>
    </source>
</evidence>
<dbReference type="InterPro" id="IPR002986">
    <property type="entry name" value="DAP_deCOOHase_LysA"/>
</dbReference>
<feature type="modified residue" description="N6-(pyridoxal phosphate)lysine" evidence="12 13">
    <location>
        <position position="66"/>
    </location>
</feature>
<dbReference type="InterPro" id="IPR000183">
    <property type="entry name" value="Orn/DAP/Arg_de-COase"/>
</dbReference>
<evidence type="ECO:0000256" key="9">
    <source>
        <dbReference type="ARBA" id="ARBA00060983"/>
    </source>
</evidence>
<dbReference type="UniPathway" id="UPA00034">
    <property type="reaction ID" value="UER00027"/>
</dbReference>
<dbReference type="SUPFAM" id="SSF50621">
    <property type="entry name" value="Alanine racemase C-terminal domain-like"/>
    <property type="match status" value="1"/>
</dbReference>
<feature type="binding site" evidence="12">
    <location>
        <position position="390"/>
    </location>
    <ligand>
        <name>pyridoxal 5'-phosphate</name>
        <dbReference type="ChEBI" id="CHEBI:597326"/>
    </ligand>
</feature>
<dbReference type="EC" id="4.1.1.20" evidence="10 12"/>
<evidence type="ECO:0000256" key="3">
    <source>
        <dbReference type="ARBA" id="ARBA00022793"/>
    </source>
</evidence>
<comment type="pathway">
    <text evidence="8 12 14">Amino-acid biosynthesis; L-lysine biosynthesis via DAP pathway; L-lysine from DL-2,6-diaminopimelate: step 1/1.</text>
</comment>
<gene>
    <name evidence="12 17" type="primary">lysA</name>
    <name evidence="17" type="ORF">D4T97_017430</name>
</gene>
<dbReference type="InterPro" id="IPR029066">
    <property type="entry name" value="PLP-binding_barrel"/>
</dbReference>
<dbReference type="InterPro" id="IPR022644">
    <property type="entry name" value="De-COase2_N"/>
</dbReference>
<dbReference type="NCBIfam" id="TIGR01048">
    <property type="entry name" value="lysA"/>
    <property type="match status" value="1"/>
</dbReference>
<feature type="binding site" evidence="12">
    <location>
        <position position="248"/>
    </location>
    <ligand>
        <name>pyridoxal 5'-phosphate</name>
        <dbReference type="ChEBI" id="CHEBI:597326"/>
    </ligand>
</feature>
<dbReference type="InterPro" id="IPR022643">
    <property type="entry name" value="De-COase2_C"/>
</dbReference>
<comment type="subunit">
    <text evidence="12">Homodimer.</text>
</comment>
<evidence type="ECO:0000313" key="17">
    <source>
        <dbReference type="EMBL" id="RST72043.1"/>
    </source>
</evidence>
<dbReference type="PANTHER" id="PTHR43727">
    <property type="entry name" value="DIAMINOPIMELATE DECARBOXYLASE"/>
    <property type="match status" value="1"/>
</dbReference>
<dbReference type="Gene3D" id="2.40.37.10">
    <property type="entry name" value="Lyase, Ornithine Decarboxylase, Chain A, domain 1"/>
    <property type="match status" value="1"/>
</dbReference>
<evidence type="ECO:0000259" key="16">
    <source>
        <dbReference type="Pfam" id="PF02784"/>
    </source>
</evidence>
<dbReference type="GO" id="GO:0009089">
    <property type="term" value="P:lysine biosynthetic process via diaminopimelate"/>
    <property type="evidence" value="ECO:0007669"/>
    <property type="project" value="UniProtKB-UniRule"/>
</dbReference>
<keyword evidence="5 12" id="KW-0457">Lysine biosynthesis</keyword>
<name>A0A429XV43_9BACI</name>
<evidence type="ECO:0000256" key="14">
    <source>
        <dbReference type="RuleBase" id="RU003738"/>
    </source>
</evidence>
<keyword evidence="2 12" id="KW-0028">Amino-acid biosynthesis</keyword>
<evidence type="ECO:0000256" key="8">
    <source>
        <dbReference type="ARBA" id="ARBA00060643"/>
    </source>
</evidence>
<protein>
    <recommendedName>
        <fullName evidence="11 12">Diaminopimelate decarboxylase</fullName>
        <shortName evidence="12">DAP decarboxylase</shortName>
        <shortName evidence="12">DAPDC</shortName>
        <ecNumber evidence="10 12">4.1.1.20</ecNumber>
    </recommendedName>
</protein>
<dbReference type="PANTHER" id="PTHR43727:SF2">
    <property type="entry name" value="GROUP IV DECARBOXYLASE"/>
    <property type="match status" value="1"/>
</dbReference>
<dbReference type="Pfam" id="PF02784">
    <property type="entry name" value="Orn_Arg_deC_N"/>
    <property type="match status" value="1"/>
</dbReference>
<dbReference type="SUPFAM" id="SSF51419">
    <property type="entry name" value="PLP-binding barrel"/>
    <property type="match status" value="1"/>
</dbReference>
<evidence type="ECO:0000256" key="1">
    <source>
        <dbReference type="ARBA" id="ARBA00001933"/>
    </source>
</evidence>
<dbReference type="OrthoDB" id="9802241at2"/>
<dbReference type="PRINTS" id="PR01179">
    <property type="entry name" value="ODADCRBXLASE"/>
</dbReference>
<dbReference type="GO" id="GO:0008836">
    <property type="term" value="F:diaminopimelate decarboxylase activity"/>
    <property type="evidence" value="ECO:0007669"/>
    <property type="project" value="UniProtKB-UniRule"/>
</dbReference>